<protein>
    <submittedName>
        <fullName evidence="1">Uncharacterized protein</fullName>
    </submittedName>
</protein>
<accession>A0ACC2J7A1</accession>
<dbReference type="Proteomes" id="UP001153332">
    <property type="component" value="Unassembled WGS sequence"/>
</dbReference>
<proteinExistence type="predicted"/>
<sequence length="398" mass="43806">MALPMHTGPGTANYRRSREGPASAVLSNDINPGPRSPERRADKLNFLKEITAEQMKTYSPTQIATILEQREDLLGVLSQQQQASDKAQRLYYPSGSYAGGPLKPPPGLGPQTAAKPWVPHYNEECQAKYCHNCRPSCQSRAYLSLDGILHGEVPATAATGFGFHRTRERPVIDARVIQEIGLRPVPWPRLQPHKCASSMSSQSTWSLSDIAEDQIIEPDYADAEPVVEPMRDPIPDKDAEVRARISAFERPRPAFTPPPTPISWTGIDPQENGTTLFTHYPWECDGRSSQSIKTNYRVRYQVVKSILMNSRLDKDKAKEPQPTHSSKTSDEPKSPGTGSASKESQFSVEGSDQGIAMPTTAEEPEEGRFHPDPLDVGGGIAVLEESVELGVPDVITQM</sequence>
<evidence type="ECO:0000313" key="2">
    <source>
        <dbReference type="Proteomes" id="UP001153332"/>
    </source>
</evidence>
<organism evidence="1 2">
    <name type="scientific">Lasiodiplodia mahajangana</name>
    <dbReference type="NCBI Taxonomy" id="1108764"/>
    <lineage>
        <taxon>Eukaryota</taxon>
        <taxon>Fungi</taxon>
        <taxon>Dikarya</taxon>
        <taxon>Ascomycota</taxon>
        <taxon>Pezizomycotina</taxon>
        <taxon>Dothideomycetes</taxon>
        <taxon>Dothideomycetes incertae sedis</taxon>
        <taxon>Botryosphaeriales</taxon>
        <taxon>Botryosphaeriaceae</taxon>
        <taxon>Lasiodiplodia</taxon>
    </lineage>
</organism>
<reference evidence="1" key="1">
    <citation type="submission" date="2022-12" db="EMBL/GenBank/DDBJ databases">
        <title>Genome Sequence of Lasiodiplodia mahajangana.</title>
        <authorList>
            <person name="Buettner E."/>
        </authorList>
    </citation>
    <scope>NUCLEOTIDE SEQUENCE</scope>
    <source>
        <strain evidence="1">VT137</strain>
    </source>
</reference>
<dbReference type="EMBL" id="JAPUUL010003361">
    <property type="protein sequence ID" value="KAJ8123348.1"/>
    <property type="molecule type" value="Genomic_DNA"/>
</dbReference>
<gene>
    <name evidence="1" type="ORF">O1611_g9613</name>
</gene>
<evidence type="ECO:0000313" key="1">
    <source>
        <dbReference type="EMBL" id="KAJ8123348.1"/>
    </source>
</evidence>
<keyword evidence="2" id="KW-1185">Reference proteome</keyword>
<name>A0ACC2J7A1_9PEZI</name>
<comment type="caution">
    <text evidence="1">The sequence shown here is derived from an EMBL/GenBank/DDBJ whole genome shotgun (WGS) entry which is preliminary data.</text>
</comment>